<sequence>MAHLIASQVAVAVPLGNDLSLKRTALKVSNLNFQDKSWALVLTFDLKANNSQLRSRHVTCMSVQQASVPKVTVSPLELEDANEPPLNIYKPKEPYTATIVSVERLVGPKAPGETCHIVIDHGGNVPYWEGQSYGVIPL</sequence>
<dbReference type="Proteomes" id="UP000289738">
    <property type="component" value="Chromosome B06"/>
</dbReference>
<dbReference type="GO" id="GO:0016491">
    <property type="term" value="F:oxidoreductase activity"/>
    <property type="evidence" value="ECO:0007669"/>
    <property type="project" value="UniProtKB-KW"/>
</dbReference>
<evidence type="ECO:0000256" key="5">
    <source>
        <dbReference type="ARBA" id="ARBA00023002"/>
    </source>
</evidence>
<keyword evidence="4" id="KW-0521">NADP</keyword>
<evidence type="ECO:0000256" key="4">
    <source>
        <dbReference type="ARBA" id="ARBA00022857"/>
    </source>
</evidence>
<dbReference type="Gene3D" id="2.40.30.10">
    <property type="entry name" value="Translation factors"/>
    <property type="match status" value="1"/>
</dbReference>
<dbReference type="InterPro" id="IPR015701">
    <property type="entry name" value="FNR"/>
</dbReference>
<evidence type="ECO:0000313" key="7">
    <source>
        <dbReference type="Proteomes" id="UP000289738"/>
    </source>
</evidence>
<protein>
    <submittedName>
        <fullName evidence="6">Uncharacterized protein</fullName>
    </submittedName>
</protein>
<comment type="cofactor">
    <cofactor evidence="1">
        <name>FAD</name>
        <dbReference type="ChEBI" id="CHEBI:57692"/>
    </cofactor>
</comment>
<comment type="caution">
    <text evidence="6">The sequence shown here is derived from an EMBL/GenBank/DDBJ whole genome shotgun (WGS) entry which is preliminary data.</text>
</comment>
<keyword evidence="2" id="KW-0285">Flavoprotein</keyword>
<organism evidence="6 7">
    <name type="scientific">Arachis hypogaea</name>
    <name type="common">Peanut</name>
    <dbReference type="NCBI Taxonomy" id="3818"/>
    <lineage>
        <taxon>Eukaryota</taxon>
        <taxon>Viridiplantae</taxon>
        <taxon>Streptophyta</taxon>
        <taxon>Embryophyta</taxon>
        <taxon>Tracheophyta</taxon>
        <taxon>Spermatophyta</taxon>
        <taxon>Magnoliopsida</taxon>
        <taxon>eudicotyledons</taxon>
        <taxon>Gunneridae</taxon>
        <taxon>Pentapetalae</taxon>
        <taxon>rosids</taxon>
        <taxon>fabids</taxon>
        <taxon>Fabales</taxon>
        <taxon>Fabaceae</taxon>
        <taxon>Papilionoideae</taxon>
        <taxon>50 kb inversion clade</taxon>
        <taxon>dalbergioids sensu lato</taxon>
        <taxon>Dalbergieae</taxon>
        <taxon>Pterocarpus clade</taxon>
        <taxon>Arachis</taxon>
    </lineage>
</organism>
<proteinExistence type="predicted"/>
<evidence type="ECO:0000313" key="6">
    <source>
        <dbReference type="EMBL" id="RYR04313.1"/>
    </source>
</evidence>
<keyword evidence="7" id="KW-1185">Reference proteome</keyword>
<evidence type="ECO:0000256" key="2">
    <source>
        <dbReference type="ARBA" id="ARBA00022630"/>
    </source>
</evidence>
<keyword evidence="3" id="KW-0274">FAD</keyword>
<dbReference type="SUPFAM" id="SSF63380">
    <property type="entry name" value="Riboflavin synthase domain-like"/>
    <property type="match status" value="1"/>
</dbReference>
<gene>
    <name evidence="6" type="ORF">Ahy_B06g083989</name>
</gene>
<reference evidence="6 7" key="1">
    <citation type="submission" date="2019-01" db="EMBL/GenBank/DDBJ databases">
        <title>Sequencing of cultivated peanut Arachis hypogaea provides insights into genome evolution and oil improvement.</title>
        <authorList>
            <person name="Chen X."/>
        </authorList>
    </citation>
    <scope>NUCLEOTIDE SEQUENCE [LARGE SCALE GENOMIC DNA]</scope>
    <source>
        <strain evidence="7">cv. Fuhuasheng</strain>
        <tissue evidence="6">Leaves</tissue>
    </source>
</reference>
<dbReference type="AlphaFoldDB" id="A0A444YQR4"/>
<evidence type="ECO:0000256" key="1">
    <source>
        <dbReference type="ARBA" id="ARBA00001974"/>
    </source>
</evidence>
<keyword evidence="5" id="KW-0560">Oxidoreductase</keyword>
<dbReference type="PANTHER" id="PTHR43314">
    <property type="match status" value="1"/>
</dbReference>
<dbReference type="InterPro" id="IPR017938">
    <property type="entry name" value="Riboflavin_synthase-like_b-brl"/>
</dbReference>
<dbReference type="EMBL" id="SDMP01000016">
    <property type="protein sequence ID" value="RYR04313.1"/>
    <property type="molecule type" value="Genomic_DNA"/>
</dbReference>
<evidence type="ECO:0000256" key="3">
    <source>
        <dbReference type="ARBA" id="ARBA00022827"/>
    </source>
</evidence>
<name>A0A444YQR4_ARAHY</name>
<accession>A0A444YQR4</accession>